<dbReference type="PaxDb" id="67767-A0A0J7KFA9"/>
<dbReference type="EMBL" id="LBMM01008161">
    <property type="protein sequence ID" value="KMQ89098.1"/>
    <property type="molecule type" value="Genomic_DNA"/>
</dbReference>
<evidence type="ECO:0000313" key="2">
    <source>
        <dbReference type="EMBL" id="KMQ89098.1"/>
    </source>
</evidence>
<organism evidence="2 3">
    <name type="scientific">Lasius niger</name>
    <name type="common">Black garden ant</name>
    <dbReference type="NCBI Taxonomy" id="67767"/>
    <lineage>
        <taxon>Eukaryota</taxon>
        <taxon>Metazoa</taxon>
        <taxon>Ecdysozoa</taxon>
        <taxon>Arthropoda</taxon>
        <taxon>Hexapoda</taxon>
        <taxon>Insecta</taxon>
        <taxon>Pterygota</taxon>
        <taxon>Neoptera</taxon>
        <taxon>Endopterygota</taxon>
        <taxon>Hymenoptera</taxon>
        <taxon>Apocrita</taxon>
        <taxon>Aculeata</taxon>
        <taxon>Formicoidea</taxon>
        <taxon>Formicidae</taxon>
        <taxon>Formicinae</taxon>
        <taxon>Lasius</taxon>
        <taxon>Lasius</taxon>
    </lineage>
</organism>
<evidence type="ECO:0000259" key="1">
    <source>
        <dbReference type="Pfam" id="PF20700"/>
    </source>
</evidence>
<reference evidence="2 3" key="1">
    <citation type="submission" date="2015-04" db="EMBL/GenBank/DDBJ databases">
        <title>Lasius niger genome sequencing.</title>
        <authorList>
            <person name="Konorov E.A."/>
            <person name="Nikitin M.A."/>
            <person name="Kirill M.V."/>
            <person name="Chang P."/>
        </authorList>
    </citation>
    <scope>NUCLEOTIDE SEQUENCE [LARGE SCALE GENOMIC DNA]</scope>
    <source>
        <tissue evidence="2">Whole</tissue>
    </source>
</reference>
<evidence type="ECO:0000313" key="3">
    <source>
        <dbReference type="Proteomes" id="UP000036403"/>
    </source>
</evidence>
<protein>
    <recommendedName>
        <fullName evidence="1">Mutator-like transposase domain-containing protein</fullName>
    </recommendedName>
</protein>
<feature type="domain" description="Mutator-like transposase" evidence="1">
    <location>
        <begin position="1"/>
        <end position="138"/>
    </location>
</feature>
<name>A0A0J7KFA9_LASNI</name>
<dbReference type="Pfam" id="PF20700">
    <property type="entry name" value="Mutator"/>
    <property type="match status" value="1"/>
</dbReference>
<dbReference type="AlphaFoldDB" id="A0A0J7KFA9"/>
<dbReference type="OrthoDB" id="7699847at2759"/>
<comment type="caution">
    <text evidence="2">The sequence shown here is derived from an EMBL/GenBank/DDBJ whole genome shotgun (WGS) entry which is preliminary data.</text>
</comment>
<sequence length="260" mass="29582">MEADAITEGFKRSIEKHGIIYSTFIADGDSSVYKKIIESNPYPNVFIEKIECRNHLLRNLATKIKEIAKTKGRFGKLRNIIGSRILRIRTAVTKAVKHRNEEHTSMREKIIALKKDLENVISHVFGEHKDCVQIGYFCDGSQKENEENYVPDLKKFGLYEKLQNVLKQMSWNARSLLQDKDSNRVETFNSVISKHTGGKRVNYGLKGSYEARCNAAVVSFNTSEPLSRLSDALGTKPGQNALIFEEKKGNTNKKITRQKT</sequence>
<keyword evidence="3" id="KW-1185">Reference proteome</keyword>
<dbReference type="InterPro" id="IPR049012">
    <property type="entry name" value="Mutator_transp_dom"/>
</dbReference>
<accession>A0A0J7KFA9</accession>
<proteinExistence type="predicted"/>
<gene>
    <name evidence="2" type="ORF">RF55_11306</name>
</gene>
<dbReference type="Proteomes" id="UP000036403">
    <property type="component" value="Unassembled WGS sequence"/>
</dbReference>